<dbReference type="EMBL" id="CP024639">
    <property type="protein sequence ID" value="QGR09569.1"/>
    <property type="molecule type" value="Genomic_DNA"/>
</dbReference>
<dbReference type="AlphaFoldDB" id="A0AAP9KRY9"/>
<geneLocation type="plasmid" evidence="4">
    <name>pmsr2c</name>
</geneLocation>
<feature type="transmembrane region" description="Helical" evidence="1">
    <location>
        <begin position="120"/>
        <end position="144"/>
    </location>
</feature>
<accession>A0AAP9KRY9</accession>
<keyword evidence="1" id="KW-1133">Transmembrane helix</keyword>
<dbReference type="EMBL" id="JAUOOM010000006">
    <property type="protein sequence ID" value="MDO6406471.1"/>
    <property type="molecule type" value="Genomic_DNA"/>
</dbReference>
<evidence type="ECO:0000313" key="3">
    <source>
        <dbReference type="EMBL" id="QGR09569.1"/>
    </source>
</evidence>
<geneLocation type="plasmid" evidence="3">
    <name>pMSR2C</name>
</geneLocation>
<evidence type="ECO:0000313" key="2">
    <source>
        <dbReference type="EMBL" id="MDO6406471.1"/>
    </source>
</evidence>
<feature type="transmembrane region" description="Helical" evidence="1">
    <location>
        <begin position="82"/>
        <end position="99"/>
    </location>
</feature>
<proteinExistence type="predicted"/>
<evidence type="ECO:0000313" key="4">
    <source>
        <dbReference type="Proteomes" id="UP000424872"/>
    </source>
</evidence>
<sequence length="148" mass="15569">MNTLSQSKWSSAGMILGAVALMLSVFHFTVGPFTSPTQTLEHIVAHKVSAVKTGIIAGLRGEVPPVTDRRSTPDIDALLDNAGIGMAIIALLCAFIGGIRKESAWSVSGAMLFGGSTLAFYAFLLYVGLICTVLLIFLVVSWFAGPPV</sequence>
<reference evidence="2" key="3">
    <citation type="submission" date="2023-07" db="EMBL/GenBank/DDBJ databases">
        <title>The extreme plant-growth-promoting properties of Pantoea phytobeneficialis PF55 revealed by functional and genomic analysis.</title>
        <authorList>
            <person name="Nascimento F.X."/>
            <person name="Marcio R.J."/>
        </authorList>
    </citation>
    <scope>NUCLEOTIDE SEQUENCE</scope>
    <source>
        <strain evidence="2">PF55</strain>
    </source>
</reference>
<protein>
    <recommendedName>
        <fullName evidence="6">Inner membrane protein yidI</fullName>
    </recommendedName>
</protein>
<reference evidence="4" key="1">
    <citation type="submission" date="2017-11" db="EMBL/GenBank/DDBJ databases">
        <title>Genome sequence of Pantoea sp. MSR2.</title>
        <authorList>
            <person name="Nascimento F.X."/>
        </authorList>
    </citation>
    <scope>NUCLEOTIDE SEQUENCE [LARGE SCALE GENOMIC DNA]</scope>
    <source>
        <strain evidence="4">MSR2</strain>
        <plasmid evidence="4">pmsr2c</plasmid>
    </source>
</reference>
<keyword evidence="5" id="KW-1185">Reference proteome</keyword>
<evidence type="ECO:0008006" key="6">
    <source>
        <dbReference type="Google" id="ProtNLM"/>
    </source>
</evidence>
<evidence type="ECO:0000256" key="1">
    <source>
        <dbReference type="SAM" id="Phobius"/>
    </source>
</evidence>
<keyword evidence="3" id="KW-0614">Plasmid</keyword>
<name>A0AAP9KRY9_9GAMM</name>
<keyword evidence="1" id="KW-0472">Membrane</keyword>
<dbReference type="KEGG" id="ppho:CTZ24_24180"/>
<reference evidence="3" key="2">
    <citation type="journal article" date="2020" name="Environ. Microbiol.">
        <title>The extreme plant-growth-promoting properties of Pantoea phytobeneficialis MSR2 revealed by functional and genomic analysis.</title>
        <authorList>
            <person name="Nascimento F.X."/>
            <person name="Hernandez A.G."/>
            <person name="Glick B.R."/>
            <person name="Rossi M.J."/>
        </authorList>
    </citation>
    <scope>NUCLEOTIDE SEQUENCE</scope>
    <source>
        <strain evidence="3">MSR2</strain>
    </source>
</reference>
<dbReference type="Proteomes" id="UP000424872">
    <property type="component" value="Plasmid pMSR2C"/>
</dbReference>
<organism evidence="3 4">
    <name type="scientific">Pantoea phytobeneficialis</name>
    <dbReference type="NCBI Taxonomy" id="2052056"/>
    <lineage>
        <taxon>Bacteria</taxon>
        <taxon>Pseudomonadati</taxon>
        <taxon>Pseudomonadota</taxon>
        <taxon>Gammaproteobacteria</taxon>
        <taxon>Enterobacterales</taxon>
        <taxon>Erwiniaceae</taxon>
        <taxon>Pantoea</taxon>
    </lineage>
</organism>
<keyword evidence="1" id="KW-0812">Transmembrane</keyword>
<evidence type="ECO:0000313" key="5">
    <source>
        <dbReference type="Proteomes" id="UP001171299"/>
    </source>
</evidence>
<dbReference type="Proteomes" id="UP001171299">
    <property type="component" value="Unassembled WGS sequence"/>
</dbReference>
<gene>
    <name evidence="3" type="ORF">CTZ24_24180</name>
    <name evidence="2" type="ORF">Q3404_07780</name>
</gene>
<feature type="transmembrane region" description="Helical" evidence="1">
    <location>
        <begin position="12"/>
        <end position="30"/>
    </location>
</feature>
<dbReference type="RefSeq" id="WP_208726978.1">
    <property type="nucleotide sequence ID" value="NZ_CP024639.1"/>
</dbReference>